<accession>A4F3R7</accession>
<keyword evidence="4" id="KW-0221">Differentiation</keyword>
<evidence type="ECO:0000256" key="2">
    <source>
        <dbReference type="ARBA" id="ARBA00022473"/>
    </source>
</evidence>
<comment type="similarity">
    <text evidence="1">Belongs to the secreted frizzled-related protein (sFRP) family.</text>
</comment>
<dbReference type="PROSITE" id="PS50189">
    <property type="entry name" value="NTR"/>
    <property type="match status" value="1"/>
</dbReference>
<evidence type="ECO:0000256" key="7">
    <source>
        <dbReference type="SAM" id="MobiDB-lite"/>
    </source>
</evidence>
<feature type="region of interest" description="Disordered" evidence="7">
    <location>
        <begin position="166"/>
        <end position="193"/>
    </location>
</feature>
<dbReference type="SMART" id="SM00063">
    <property type="entry name" value="FRI"/>
    <property type="match status" value="1"/>
</dbReference>
<feature type="chain" id="PRO_5002668527" evidence="8">
    <location>
        <begin position="19"/>
        <end position="335"/>
    </location>
</feature>
<dbReference type="SUPFAM" id="SSF63501">
    <property type="entry name" value="Frizzled cysteine-rich domain"/>
    <property type="match status" value="1"/>
</dbReference>
<evidence type="ECO:0000256" key="1">
    <source>
        <dbReference type="ARBA" id="ARBA00010054"/>
    </source>
</evidence>
<dbReference type="InterPro" id="IPR020067">
    <property type="entry name" value="Frizzled_dom"/>
</dbReference>
<feature type="signal peptide" evidence="8">
    <location>
        <begin position="1"/>
        <end position="18"/>
    </location>
</feature>
<keyword evidence="2" id="KW-0217">Developmental protein</keyword>
<evidence type="ECO:0000256" key="3">
    <source>
        <dbReference type="ARBA" id="ARBA00022687"/>
    </source>
</evidence>
<keyword evidence="5" id="KW-1015">Disulfide bond</keyword>
<protein>
    <submittedName>
        <fullName evidence="11">Secreted frizzled related protein</fullName>
    </submittedName>
</protein>
<dbReference type="InterPro" id="IPR008993">
    <property type="entry name" value="TIMP-like_OB-fold"/>
</dbReference>
<dbReference type="EMBL" id="AM231311">
    <property type="protein sequence ID" value="CAJ77473.1"/>
    <property type="molecule type" value="mRNA"/>
</dbReference>
<dbReference type="GO" id="GO:0030154">
    <property type="term" value="P:cell differentiation"/>
    <property type="evidence" value="ECO:0007669"/>
    <property type="project" value="UniProtKB-KW"/>
</dbReference>
<keyword evidence="3" id="KW-0879">Wnt signaling pathway</keyword>
<dbReference type="SUPFAM" id="SSF50242">
    <property type="entry name" value="TIMP-like"/>
    <property type="match status" value="1"/>
</dbReference>
<dbReference type="AlphaFoldDB" id="A4F3R7"/>
<dbReference type="InterPro" id="IPR001134">
    <property type="entry name" value="Netrin_domain"/>
</dbReference>
<feature type="domain" description="FZ" evidence="9">
    <location>
        <begin position="38"/>
        <end position="163"/>
    </location>
</feature>
<dbReference type="PROSITE" id="PS50038">
    <property type="entry name" value="FZ"/>
    <property type="match status" value="1"/>
</dbReference>
<evidence type="ECO:0000259" key="9">
    <source>
        <dbReference type="PROSITE" id="PS50038"/>
    </source>
</evidence>
<sequence length="335" mass="36197">MELRTFFFVALQVMFAASRPASRREAVVTVGDIPSGPQYVRFNSPVCNTLGGQGYNTASFPNPIAPTYLPTHEKAEAEGNAAISLAVASMCSPDVALFLCFSYFPFCAENKPPVLPCKSLCEKVRGDCEPYLNTTYGIRWPQWADCENVGRVVSRNGGGCINATFASSPPPSTPATTAVSSSPAPTPPTTSPAPACGACSLQNRVYSTTLRLQNSNLTFAAKVSVISRNTTNRIITYGVNVVKVYDLACKLPAASRVPQNIAITCDERCCSCVEMTVGITYLVGGYYAVNDRNVTEWRVPCQNGVIPPWSSDYTTVKMDKWMTSAAKDRQCILNT</sequence>
<dbReference type="PANTHER" id="PTHR11309">
    <property type="entry name" value="FRIZZLED"/>
    <property type="match status" value="1"/>
</dbReference>
<evidence type="ECO:0000256" key="4">
    <source>
        <dbReference type="ARBA" id="ARBA00022782"/>
    </source>
</evidence>
<comment type="caution">
    <text evidence="6">Lacks conserved residue(s) required for the propagation of feature annotation.</text>
</comment>
<evidence type="ECO:0000256" key="8">
    <source>
        <dbReference type="SAM" id="SignalP"/>
    </source>
</evidence>
<dbReference type="Gene3D" id="1.10.2000.10">
    <property type="entry name" value="Frizzled cysteine-rich domain"/>
    <property type="match status" value="1"/>
</dbReference>
<feature type="compositionally biased region" description="Low complexity" evidence="7">
    <location>
        <begin position="174"/>
        <end position="183"/>
    </location>
</feature>
<dbReference type="GO" id="GO:0017147">
    <property type="term" value="F:Wnt-protein binding"/>
    <property type="evidence" value="ECO:0007669"/>
    <property type="project" value="TreeGrafter"/>
</dbReference>
<evidence type="ECO:0000313" key="11">
    <source>
        <dbReference type="EMBL" id="CAJ77473.1"/>
    </source>
</evidence>
<proteinExistence type="evidence at transcript level"/>
<dbReference type="GO" id="GO:0042813">
    <property type="term" value="F:Wnt receptor activity"/>
    <property type="evidence" value="ECO:0007669"/>
    <property type="project" value="TreeGrafter"/>
</dbReference>
<evidence type="ECO:0000256" key="6">
    <source>
        <dbReference type="PROSITE-ProRule" id="PRU00090"/>
    </source>
</evidence>
<name>A4F3R7_9METZ</name>
<gene>
    <name evidence="11" type="primary">sfrp</name>
</gene>
<dbReference type="GO" id="GO:0060070">
    <property type="term" value="P:canonical Wnt signaling pathway"/>
    <property type="evidence" value="ECO:0007669"/>
    <property type="project" value="TreeGrafter"/>
</dbReference>
<dbReference type="InterPro" id="IPR036790">
    <property type="entry name" value="Frizzled_dom_sf"/>
</dbReference>
<dbReference type="GO" id="GO:0005886">
    <property type="term" value="C:plasma membrane"/>
    <property type="evidence" value="ECO:0007669"/>
    <property type="project" value="TreeGrafter"/>
</dbReference>
<dbReference type="Pfam" id="PF01392">
    <property type="entry name" value="Fz"/>
    <property type="match status" value="1"/>
</dbReference>
<organism evidence="11">
    <name type="scientific">Lubomirskia baikalensis</name>
    <dbReference type="NCBI Taxonomy" id="289074"/>
    <lineage>
        <taxon>Eukaryota</taxon>
        <taxon>Metazoa</taxon>
        <taxon>Porifera</taxon>
        <taxon>Demospongiae</taxon>
        <taxon>Heteroscleromorpha</taxon>
        <taxon>Spongillida</taxon>
        <taxon>Lubomirskiidae</taxon>
        <taxon>Lubomirskia</taxon>
    </lineage>
</organism>
<reference evidence="11" key="2">
    <citation type="journal article" date="2008" name="Micron">
        <title>Regional and modular expression of morphogenetic factors in the demosponge Lubomirskia baicalensis.</title>
        <authorList>
            <person name="Wiens M."/>
            <person name="Belikov S.I."/>
            <person name="Kaluzhnaya O.V."/>
            <person name="Adell T."/>
            <person name="Schroder H.C."/>
            <person name="Perovic-Ottstadt S."/>
            <person name="Kaandorp J.A."/>
            <person name="Muller W.E."/>
        </authorList>
    </citation>
    <scope>NUCLEOTIDE SEQUENCE</scope>
</reference>
<evidence type="ECO:0000256" key="5">
    <source>
        <dbReference type="ARBA" id="ARBA00023157"/>
    </source>
</evidence>
<keyword evidence="8" id="KW-0732">Signal</keyword>
<evidence type="ECO:0000259" key="10">
    <source>
        <dbReference type="PROSITE" id="PS50189"/>
    </source>
</evidence>
<feature type="domain" description="NTR" evidence="10">
    <location>
        <begin position="196"/>
        <end position="331"/>
    </location>
</feature>
<dbReference type="GO" id="GO:0035567">
    <property type="term" value="P:non-canonical Wnt signaling pathway"/>
    <property type="evidence" value="ECO:0007669"/>
    <property type="project" value="TreeGrafter"/>
</dbReference>
<reference evidence="11" key="1">
    <citation type="submission" date="2006-02" db="EMBL/GenBank/DDBJ databases">
        <authorList>
            <person name="Mueller W.E.G."/>
        </authorList>
    </citation>
    <scope>NUCLEOTIDE SEQUENCE</scope>
</reference>
<dbReference type="InterPro" id="IPR015526">
    <property type="entry name" value="Frizzled/SFRP"/>
</dbReference>
<dbReference type="CDD" id="cd07066">
    <property type="entry name" value="CRD_FZ"/>
    <property type="match status" value="1"/>
</dbReference>